<proteinExistence type="predicted"/>
<gene>
    <name evidence="4" type="ORF">ZYGR_0I02250</name>
</gene>
<dbReference type="OMA" id="ARHTIIC"/>
<feature type="domain" description="Nas2 N-terminal" evidence="3">
    <location>
        <begin position="26"/>
        <end position="101"/>
    </location>
</feature>
<dbReference type="eggNOG" id="KOG3129">
    <property type="taxonomic scope" value="Eukaryota"/>
</dbReference>
<dbReference type="InterPro" id="IPR035269">
    <property type="entry name" value="PSMD9"/>
</dbReference>
<dbReference type="Gene3D" id="6.10.140.1710">
    <property type="match status" value="1"/>
</dbReference>
<dbReference type="FunFam" id="2.30.42.10:FF:000107">
    <property type="entry name" value="26S proteasome non-ATPase regulatory subunit 9"/>
    <property type="match status" value="1"/>
</dbReference>
<accession>A0A1Q2ZWV7</accession>
<dbReference type="GO" id="GO:0070682">
    <property type="term" value="P:proteasome regulatory particle assembly"/>
    <property type="evidence" value="ECO:0007669"/>
    <property type="project" value="EnsemblFungi"/>
</dbReference>
<sequence length="210" mass="23781">MSELSNATIDPAIAEGLQQLKHLSIRDVDSLKKRIEKELGSNLQRLNDEHADMDSPLVVNGFPRDDIDVLQVRLIRRNVHMLRNDLHKVLERSHELINQHFTELQAKTRQETHVAADVEHRIPFAKITEVVPASPAAKAGFQLDDQLVLLGHIHAGNHMKLTNLQNTVIQNEDRQLPVKIIRNGRTIQTALTPTRKWAGRGLLGCRLVEL</sequence>
<comment type="caution">
    <text evidence="4">The sequence shown here is derived from an EMBL/GenBank/DDBJ whole genome shotgun (WGS) entry which is preliminary data.</text>
</comment>
<evidence type="ECO:0000259" key="3">
    <source>
        <dbReference type="Pfam" id="PF18265"/>
    </source>
</evidence>
<dbReference type="Gene3D" id="2.30.42.10">
    <property type="match status" value="1"/>
</dbReference>
<organism evidence="4 5">
    <name type="scientific">Zygosaccharomyces rouxii</name>
    <dbReference type="NCBI Taxonomy" id="4956"/>
    <lineage>
        <taxon>Eukaryota</taxon>
        <taxon>Fungi</taxon>
        <taxon>Dikarya</taxon>
        <taxon>Ascomycota</taxon>
        <taxon>Saccharomycotina</taxon>
        <taxon>Saccharomycetes</taxon>
        <taxon>Saccharomycetales</taxon>
        <taxon>Saccharomycetaceae</taxon>
        <taxon>Zygosaccharomyces</taxon>
    </lineage>
</organism>
<dbReference type="AlphaFoldDB" id="A0A1Q2ZWV7"/>
<evidence type="ECO:0000256" key="2">
    <source>
        <dbReference type="ARBA" id="ARBA00068021"/>
    </source>
</evidence>
<reference evidence="4 5" key="1">
    <citation type="submission" date="2016-08" db="EMBL/GenBank/DDBJ databases">
        <title>Draft genome sequence of allopolyploid Zygosaccharomyces rouxii.</title>
        <authorList>
            <person name="Watanabe J."/>
            <person name="Uehara K."/>
            <person name="Mogi Y."/>
            <person name="Tsukioka Y."/>
        </authorList>
    </citation>
    <scope>NUCLEOTIDE SEQUENCE [LARGE SCALE GENOMIC DNA]</scope>
    <source>
        <strain evidence="4 5">NBRC 110957</strain>
    </source>
</reference>
<dbReference type="InterPro" id="IPR036034">
    <property type="entry name" value="PDZ_sf"/>
</dbReference>
<evidence type="ECO:0000313" key="4">
    <source>
        <dbReference type="EMBL" id="GAV47929.1"/>
    </source>
</evidence>
<dbReference type="SUPFAM" id="SSF50156">
    <property type="entry name" value="PDZ domain-like"/>
    <property type="match status" value="1"/>
</dbReference>
<dbReference type="InterPro" id="IPR040815">
    <property type="entry name" value="Nas2_N"/>
</dbReference>
<dbReference type="EMBL" id="BDGX01000009">
    <property type="protein sequence ID" value="GAV47929.1"/>
    <property type="molecule type" value="Genomic_DNA"/>
</dbReference>
<protein>
    <recommendedName>
        <fullName evidence="2">Probable 26S proteasome regulatory subunit p27</fullName>
    </recommendedName>
</protein>
<dbReference type="Proteomes" id="UP000187013">
    <property type="component" value="Unassembled WGS sequence"/>
</dbReference>
<dbReference type="GO" id="GO:0044183">
    <property type="term" value="F:protein folding chaperone"/>
    <property type="evidence" value="ECO:0007669"/>
    <property type="project" value="EnsemblFungi"/>
</dbReference>
<evidence type="ECO:0000256" key="1">
    <source>
        <dbReference type="ARBA" id="ARBA00023186"/>
    </source>
</evidence>
<dbReference type="PANTHER" id="PTHR12651">
    <property type="entry name" value="26S PROTEASOME NON-ATPASE REGULATORY SUBUNIT 9"/>
    <property type="match status" value="1"/>
</dbReference>
<dbReference type="GO" id="GO:0005829">
    <property type="term" value="C:cytosol"/>
    <property type="evidence" value="ECO:0007669"/>
    <property type="project" value="EnsemblFungi"/>
</dbReference>
<dbReference type="OrthoDB" id="72325at2759"/>
<dbReference type="GO" id="GO:0005634">
    <property type="term" value="C:nucleus"/>
    <property type="evidence" value="ECO:0007669"/>
    <property type="project" value="EnsemblFungi"/>
</dbReference>
<evidence type="ECO:0000313" key="5">
    <source>
        <dbReference type="Proteomes" id="UP000187013"/>
    </source>
</evidence>
<keyword evidence="1" id="KW-0143">Chaperone</keyword>
<name>A0A1Q2ZWV7_ZYGRO</name>
<dbReference type="PANTHER" id="PTHR12651:SF1">
    <property type="entry name" value="26S PROTEASOME NON-ATPASE REGULATORY SUBUNIT 9"/>
    <property type="match status" value="1"/>
</dbReference>
<dbReference type="Pfam" id="PF18265">
    <property type="entry name" value="Nas2_N"/>
    <property type="match status" value="1"/>
</dbReference>